<organism evidence="3 4">
    <name type="scientific">Hibiscus syriacus</name>
    <name type="common">Rose of Sharon</name>
    <dbReference type="NCBI Taxonomy" id="106335"/>
    <lineage>
        <taxon>Eukaryota</taxon>
        <taxon>Viridiplantae</taxon>
        <taxon>Streptophyta</taxon>
        <taxon>Embryophyta</taxon>
        <taxon>Tracheophyta</taxon>
        <taxon>Spermatophyta</taxon>
        <taxon>Magnoliopsida</taxon>
        <taxon>eudicotyledons</taxon>
        <taxon>Gunneridae</taxon>
        <taxon>Pentapetalae</taxon>
        <taxon>rosids</taxon>
        <taxon>malvids</taxon>
        <taxon>Malvales</taxon>
        <taxon>Malvaceae</taxon>
        <taxon>Malvoideae</taxon>
        <taxon>Hibiscus</taxon>
    </lineage>
</organism>
<feature type="domain" description="START" evidence="2">
    <location>
        <begin position="416"/>
        <end position="574"/>
    </location>
</feature>
<name>A0A6A3AA89_HIBSY</name>
<dbReference type="InterPro" id="IPR002913">
    <property type="entry name" value="START_lipid-bd_dom"/>
</dbReference>
<dbReference type="Gene3D" id="1.10.510.10">
    <property type="entry name" value="Transferase(Phosphotransferase) domain 1"/>
    <property type="match status" value="1"/>
</dbReference>
<dbReference type="PANTHER" id="PTHR31798:SF10">
    <property type="entry name" value="OS02G0822000 PROTEIN"/>
    <property type="match status" value="1"/>
</dbReference>
<dbReference type="PROSITE" id="PS50848">
    <property type="entry name" value="START"/>
    <property type="match status" value="1"/>
</dbReference>
<keyword evidence="4" id="KW-1185">Reference proteome</keyword>
<comment type="caution">
    <text evidence="3">The sequence shown here is derived from an EMBL/GenBank/DDBJ whole genome shotgun (WGS) entry which is preliminary data.</text>
</comment>
<evidence type="ECO:0000256" key="1">
    <source>
        <dbReference type="SAM" id="MobiDB-lite"/>
    </source>
</evidence>
<proteinExistence type="predicted"/>
<reference evidence="3" key="1">
    <citation type="submission" date="2019-09" db="EMBL/GenBank/DDBJ databases">
        <title>Draft genome information of white flower Hibiscus syriacus.</title>
        <authorList>
            <person name="Kim Y.-M."/>
        </authorList>
    </citation>
    <scope>NUCLEOTIDE SEQUENCE [LARGE SCALE GENOMIC DNA]</scope>
    <source>
        <strain evidence="3">YM2019G1</strain>
    </source>
</reference>
<evidence type="ECO:0000313" key="4">
    <source>
        <dbReference type="Proteomes" id="UP000436088"/>
    </source>
</evidence>
<dbReference type="Proteomes" id="UP000436088">
    <property type="component" value="Unassembled WGS sequence"/>
</dbReference>
<dbReference type="PANTHER" id="PTHR31798">
    <property type="entry name" value="HYDROXYPROLINE-RICH GLYCOPROTEIN-LIKE"/>
    <property type="match status" value="1"/>
</dbReference>
<feature type="region of interest" description="Disordered" evidence="1">
    <location>
        <begin position="286"/>
        <end position="311"/>
    </location>
</feature>
<dbReference type="AlphaFoldDB" id="A0A6A3AA89"/>
<evidence type="ECO:0000313" key="3">
    <source>
        <dbReference type="EMBL" id="KAE8701411.1"/>
    </source>
</evidence>
<feature type="compositionally biased region" description="Low complexity" evidence="1">
    <location>
        <begin position="299"/>
        <end position="309"/>
    </location>
</feature>
<gene>
    <name evidence="3" type="ORF">F3Y22_tig00110548pilonHSYRG00931</name>
</gene>
<dbReference type="InterPro" id="IPR011009">
    <property type="entry name" value="Kinase-like_dom_sf"/>
</dbReference>
<dbReference type="SUPFAM" id="SSF55961">
    <property type="entry name" value="Bet v1-like"/>
    <property type="match status" value="1"/>
</dbReference>
<sequence>MEEEENMPSAAASAIVSAKSIVQPTTVQKKRWGSCWSFYWCFGSHKNSKRIDHAVLVPEPMAPGAVVSTAENVSNLTGIVMPFIAPPSSPVSFLQSGPPSATQSPTGLLSLTAQKLFDEKPVRVTTEEVAHKSLATKLLIARFLHCHLGIGCPAEIYQKSGSNEVASCRKENIKIRSDFDELKIRRARMFNYEQLERATGGFKEESVVGKGKEFERVPHRVRFIVKIEPCHLLNLLGYCEEGGEWLLLYEFIAHGSLHQHLHGKNKALKEQWNFHTRADKPAIKLSHHSPVSQSRKQFSHNPHNHSFPNHPRRLALSQNVKRSISSGVEQVSPPPLFTPFSAVLKAASLLLSNSAPLYHDDPQTRYRNSAVDTCITLGPCKVSPALVKPHYRIRVLAGACLGECLPGGHAKEAGTWVRAKPGLGNLDDPVNVFRTPPLPGKKIEFSVATAVIPDIPASEMVAIIMHNNKWSKSLFPLVKHGEEYRVIGSLRDLSMTDATIRGAIEVHAEIQLPSTLVPTRYFEFLRYVKEIMDGVYIIIDFTSRYFGDPHAKCNSVKRPSGVIIREHGPKDCEV</sequence>
<evidence type="ECO:0000259" key="2">
    <source>
        <dbReference type="PROSITE" id="PS50848"/>
    </source>
</evidence>
<dbReference type="EMBL" id="VEPZ02001024">
    <property type="protein sequence ID" value="KAE8701411.1"/>
    <property type="molecule type" value="Genomic_DNA"/>
</dbReference>
<dbReference type="GO" id="GO:0008289">
    <property type="term" value="F:lipid binding"/>
    <property type="evidence" value="ECO:0007669"/>
    <property type="project" value="InterPro"/>
</dbReference>
<accession>A0A6A3AA89</accession>
<protein>
    <submittedName>
        <fullName evidence="3">Protodermal factor 2</fullName>
    </submittedName>
</protein>
<dbReference type="SUPFAM" id="SSF56112">
    <property type="entry name" value="Protein kinase-like (PK-like)"/>
    <property type="match status" value="1"/>
</dbReference>
<dbReference type="InterPro" id="IPR040420">
    <property type="entry name" value="At1g76660-like"/>
</dbReference>